<reference evidence="5 6" key="1">
    <citation type="submission" date="2010-10" db="EMBL/GenBank/DDBJ databases">
        <authorList>
            <person name="Durkin A.S."/>
            <person name="Madupu R."/>
            <person name="Torralba M."/>
            <person name="Gillis M."/>
            <person name="Methe B."/>
            <person name="Sutton G."/>
            <person name="Nelson K.E."/>
        </authorList>
    </citation>
    <scope>NUCLEOTIDE SEQUENCE [LARGE SCALE GENOMIC DNA]</scope>
    <source>
        <strain evidence="5 6">JCVIHMP022</strain>
    </source>
</reference>
<proteinExistence type="predicted"/>
<dbReference type="InterPro" id="IPR012340">
    <property type="entry name" value="NA-bd_OB-fold"/>
</dbReference>
<evidence type="ECO:0000256" key="2">
    <source>
        <dbReference type="PROSITE-ProRule" id="PRU00252"/>
    </source>
</evidence>
<feature type="compositionally biased region" description="Polar residues" evidence="4">
    <location>
        <begin position="124"/>
        <end position="149"/>
    </location>
</feature>
<evidence type="ECO:0000313" key="5">
    <source>
        <dbReference type="EMBL" id="EFO78343.1"/>
    </source>
</evidence>
<organism evidence="5 6">
    <name type="scientific">Bifidobacterium dentium JCVIHMP022</name>
    <dbReference type="NCBI Taxonomy" id="553191"/>
    <lineage>
        <taxon>Bacteria</taxon>
        <taxon>Bacillati</taxon>
        <taxon>Actinomycetota</taxon>
        <taxon>Actinomycetes</taxon>
        <taxon>Bifidobacteriales</taxon>
        <taxon>Bifidobacteriaceae</taxon>
        <taxon>Bifidobacterium</taxon>
    </lineage>
</organism>
<dbReference type="EMBL" id="AEHJ01000007">
    <property type="protein sequence ID" value="EFO78343.1"/>
    <property type="molecule type" value="Genomic_DNA"/>
</dbReference>
<dbReference type="GO" id="GO:0003697">
    <property type="term" value="F:single-stranded DNA binding"/>
    <property type="evidence" value="ECO:0007669"/>
    <property type="project" value="InterPro"/>
</dbReference>
<dbReference type="RefSeq" id="WP_003842099.1">
    <property type="nucleotide sequence ID" value="NZ_AEHJ01000007.1"/>
</dbReference>
<dbReference type="GO" id="GO:0006260">
    <property type="term" value="P:DNA replication"/>
    <property type="evidence" value="ECO:0007669"/>
    <property type="project" value="InterPro"/>
</dbReference>
<dbReference type="InterPro" id="IPR000424">
    <property type="entry name" value="Primosome_PriB/ssb"/>
</dbReference>
<dbReference type="NCBIfam" id="TIGR00621">
    <property type="entry name" value="ssb"/>
    <property type="match status" value="1"/>
</dbReference>
<sequence length="159" mass="17511">MATINQIPMTIMGNLVSGLEPKRTSGGKTVVNFRVAQTSSTERNGKWEDGATTFIRCVAYGPIAEHMTESGMGKGTRVVVTGRYVQRDYQTEAGERRSVYELVADDIGASVRYATVRITKVNGNAQRSVPAQQQPRTMQTDPWPATTQDRFAEPQEPSL</sequence>
<feature type="region of interest" description="Disordered" evidence="4">
    <location>
        <begin position="124"/>
        <end position="159"/>
    </location>
</feature>
<evidence type="ECO:0000256" key="3">
    <source>
        <dbReference type="RuleBase" id="RU000524"/>
    </source>
</evidence>
<evidence type="ECO:0000313" key="6">
    <source>
        <dbReference type="Proteomes" id="UP000003457"/>
    </source>
</evidence>
<evidence type="ECO:0000256" key="1">
    <source>
        <dbReference type="ARBA" id="ARBA00023125"/>
    </source>
</evidence>
<protein>
    <recommendedName>
        <fullName evidence="3">Single-stranded DNA-binding protein</fullName>
    </recommendedName>
</protein>
<dbReference type="Gene3D" id="2.40.50.140">
    <property type="entry name" value="Nucleic acid-binding proteins"/>
    <property type="match status" value="1"/>
</dbReference>
<evidence type="ECO:0000256" key="4">
    <source>
        <dbReference type="SAM" id="MobiDB-lite"/>
    </source>
</evidence>
<comment type="caution">
    <text evidence="5">The sequence shown here is derived from an EMBL/GenBank/DDBJ whole genome shotgun (WGS) entry which is preliminary data.</text>
</comment>
<dbReference type="InterPro" id="IPR011344">
    <property type="entry name" value="ssDNA-bd"/>
</dbReference>
<gene>
    <name evidence="5" type="ORF">HMPREF9003_0358</name>
</gene>
<keyword evidence="1 2" id="KW-0238">DNA-binding</keyword>
<dbReference type="Pfam" id="PF00436">
    <property type="entry name" value="SSB"/>
    <property type="match status" value="1"/>
</dbReference>
<dbReference type="Proteomes" id="UP000003457">
    <property type="component" value="Unassembled WGS sequence"/>
</dbReference>
<dbReference type="PROSITE" id="PS50935">
    <property type="entry name" value="SSB"/>
    <property type="match status" value="1"/>
</dbReference>
<dbReference type="SUPFAM" id="SSF50249">
    <property type="entry name" value="Nucleic acid-binding proteins"/>
    <property type="match status" value="1"/>
</dbReference>
<dbReference type="CDD" id="cd04496">
    <property type="entry name" value="SSB_OBF"/>
    <property type="match status" value="1"/>
</dbReference>
<accession>A0AB72Z429</accession>
<name>A0AB72Z429_9BIFI</name>
<dbReference type="AlphaFoldDB" id="A0AB72Z429"/>